<dbReference type="Proteomes" id="UP000265520">
    <property type="component" value="Unassembled WGS sequence"/>
</dbReference>
<keyword evidence="3" id="KW-1185">Reference proteome</keyword>
<feature type="compositionally biased region" description="Basic and acidic residues" evidence="1">
    <location>
        <begin position="98"/>
        <end position="111"/>
    </location>
</feature>
<proteinExistence type="predicted"/>
<evidence type="ECO:0000256" key="1">
    <source>
        <dbReference type="SAM" id="MobiDB-lite"/>
    </source>
</evidence>
<accession>A0A392P618</accession>
<feature type="region of interest" description="Disordered" evidence="1">
    <location>
        <begin position="98"/>
        <end position="136"/>
    </location>
</feature>
<protein>
    <recommendedName>
        <fullName evidence="4">DUF4283 domain protein</fullName>
    </recommendedName>
</protein>
<sequence length="199" mass="21729">MVFKGLLRVTNNGGAVVLSKSILGLRHLVHERVVYRFGKLIKLDEQTLSQKRLDFARVQVFINNWKSIDEIADIRVLNEIFVVKVVEEKFGEMDLGKEWDEGSKTSRERHASVGSTGRNGGSGEEAKKSKTKETFEGDQTKGTFEDLILVEESLIAQEVVGADSGAVAVAEEGSAFAEGLLRNTDKVGSEGEVSGGVML</sequence>
<name>A0A392P618_9FABA</name>
<dbReference type="EMBL" id="LXQA010065682">
    <property type="protein sequence ID" value="MCI07511.1"/>
    <property type="molecule type" value="Genomic_DNA"/>
</dbReference>
<evidence type="ECO:0000313" key="2">
    <source>
        <dbReference type="EMBL" id="MCI07511.1"/>
    </source>
</evidence>
<dbReference type="AlphaFoldDB" id="A0A392P618"/>
<evidence type="ECO:0000313" key="3">
    <source>
        <dbReference type="Proteomes" id="UP000265520"/>
    </source>
</evidence>
<feature type="compositionally biased region" description="Basic and acidic residues" evidence="1">
    <location>
        <begin position="124"/>
        <end position="136"/>
    </location>
</feature>
<organism evidence="2 3">
    <name type="scientific">Trifolium medium</name>
    <dbReference type="NCBI Taxonomy" id="97028"/>
    <lineage>
        <taxon>Eukaryota</taxon>
        <taxon>Viridiplantae</taxon>
        <taxon>Streptophyta</taxon>
        <taxon>Embryophyta</taxon>
        <taxon>Tracheophyta</taxon>
        <taxon>Spermatophyta</taxon>
        <taxon>Magnoliopsida</taxon>
        <taxon>eudicotyledons</taxon>
        <taxon>Gunneridae</taxon>
        <taxon>Pentapetalae</taxon>
        <taxon>rosids</taxon>
        <taxon>fabids</taxon>
        <taxon>Fabales</taxon>
        <taxon>Fabaceae</taxon>
        <taxon>Papilionoideae</taxon>
        <taxon>50 kb inversion clade</taxon>
        <taxon>NPAAA clade</taxon>
        <taxon>Hologalegina</taxon>
        <taxon>IRL clade</taxon>
        <taxon>Trifolieae</taxon>
        <taxon>Trifolium</taxon>
    </lineage>
</organism>
<evidence type="ECO:0008006" key="4">
    <source>
        <dbReference type="Google" id="ProtNLM"/>
    </source>
</evidence>
<reference evidence="2 3" key="1">
    <citation type="journal article" date="2018" name="Front. Plant Sci.">
        <title>Red Clover (Trifolium pratense) and Zigzag Clover (T. medium) - A Picture of Genomic Similarities and Differences.</title>
        <authorList>
            <person name="Dluhosova J."/>
            <person name="Istvanek J."/>
            <person name="Nedelnik J."/>
            <person name="Repkova J."/>
        </authorList>
    </citation>
    <scope>NUCLEOTIDE SEQUENCE [LARGE SCALE GENOMIC DNA]</scope>
    <source>
        <strain evidence="3">cv. 10/8</strain>
        <tissue evidence="2">Leaf</tissue>
    </source>
</reference>
<feature type="non-terminal residue" evidence="2">
    <location>
        <position position="199"/>
    </location>
</feature>
<comment type="caution">
    <text evidence="2">The sequence shown here is derived from an EMBL/GenBank/DDBJ whole genome shotgun (WGS) entry which is preliminary data.</text>
</comment>